<evidence type="ECO:0000313" key="14">
    <source>
        <dbReference type="EMBL" id="MCZ2570790.1"/>
    </source>
</evidence>
<comment type="subcellular location">
    <subcellularLocation>
        <location evidence="1 11">Cell outer membrane</location>
        <topology evidence="1 11">Multi-pass membrane protein</topology>
    </subcellularLocation>
</comment>
<evidence type="ECO:0000256" key="4">
    <source>
        <dbReference type="ARBA" id="ARBA00022496"/>
    </source>
</evidence>
<evidence type="ECO:0000256" key="10">
    <source>
        <dbReference type="ARBA" id="ARBA00023237"/>
    </source>
</evidence>
<sequence>MNSKFLLLLCSMLLCTSLAFAQSIKVTGTVTDKMGAVIGATIMVKNSSNGTVTDIDGRYSIEVPKNATLLFSFVGYSTVEKEVGNNTVINVELSDDIQAIDEVVVTAIGIKQQKKKIGYTTQQINSEVLNATPSLNVGSALSGQVAGLLVANPTGIFQAPSFKLRGNAPLVVLDGVPVETDFFDISSENIESVNVLKGTAASALYGSRGKNGAILITSKTAKKEGLEINFSTNNMITAGFAVLPETQHQYGSGSNGKYEFWDGADGGISDGDMTWGPKLNVGTKVAQWNSPIRDKVTGKEIPWWGDVKGTQYDDKSRYERIPIDWVSHDNLKDFLQTGLVTNNNISIAYKGEKARYFVTGQYAYQKGQVPSTEMHSGGINFNSTFDLAKNLQLDANLAYNKIVAPSYPRYGYGPKNHMYTIVVWMGDDVNGKELQKHKYVPGQEGYRQASYNYAWYNNPYFAAEELQQSESRDVVNGQVRLNYQILPNLNIQGRAALRQKTILQEMKVPKTYMNYGDSREGDYKVWNDRQTNVDADVLATYTQDLTPDILFTLNAGTSVFYRNYRQEYQSTDGLIVPFVYSIKNTQGPSITDANRNEKSIRSIYGSINLDLYKYAYLTLTGRNDWSSTLAKGSNSYFYPSVALSTMVSEYIKLPTFMDYLKMYGSWAVVSTDLSPYQIMSTYTKDSNYGSNPSISYPSSLVNYYIKPQKTTSWEAGLSTAFFRNRLSFDLTYYHTIDENQIIDLNISNASGFTSRKVNGNQYTTNGWEIMANVQAIKNKDFQWDFSLNWSKSVKKLTEIYGGQKKFGDLKVGDRADAFYGSQWQKSADAELILDENGMPTKDAYKQYLGHLDPNFRMGMQNTFRYKDFTLSVDLDGAYKGVIYSVLSEKLWWGGKHPESVEYRDAQYAVGHPIYVPNGVVVTGGELKRDIDGNVISDTRTYKRNTTAVDWQQWCQNYPYQAYVSSKENAKFANVFDRSYIKLRRVALTYNFTKLLSKQSPVKGLTATVFGNNLAVWKKVPFVDPDYTGDSNDGGANDPTARYIGMGVNIKF</sequence>
<dbReference type="PANTHER" id="PTHR32552:SF81">
    <property type="entry name" value="TONB-DEPENDENT OUTER MEMBRANE RECEPTOR"/>
    <property type="match status" value="1"/>
</dbReference>
<dbReference type="PROSITE" id="PS52016">
    <property type="entry name" value="TONB_DEPENDENT_REC_3"/>
    <property type="match status" value="1"/>
</dbReference>
<keyword evidence="12" id="KW-0732">Signal</keyword>
<dbReference type="InterPro" id="IPR039426">
    <property type="entry name" value="TonB-dep_rcpt-like"/>
</dbReference>
<proteinExistence type="inferred from homology"/>
<dbReference type="Proteomes" id="UP001078742">
    <property type="component" value="Unassembled WGS sequence"/>
</dbReference>
<keyword evidence="2 11" id="KW-0813">Transport</keyword>
<comment type="caution">
    <text evidence="14">The sequence shown here is derived from an EMBL/GenBank/DDBJ whole genome shotgun (WGS) entry which is preliminary data.</text>
</comment>
<evidence type="ECO:0000256" key="12">
    <source>
        <dbReference type="SAM" id="SignalP"/>
    </source>
</evidence>
<name>A0A9Q4INM5_BACFG</name>
<comment type="similarity">
    <text evidence="11">Belongs to the TonB-dependent receptor family.</text>
</comment>
<evidence type="ECO:0000256" key="3">
    <source>
        <dbReference type="ARBA" id="ARBA00022452"/>
    </source>
</evidence>
<dbReference type="PANTHER" id="PTHR32552">
    <property type="entry name" value="FERRICHROME IRON RECEPTOR-RELATED"/>
    <property type="match status" value="1"/>
</dbReference>
<keyword evidence="4" id="KW-0410">Iron transport</keyword>
<dbReference type="InterPro" id="IPR012910">
    <property type="entry name" value="Plug_dom"/>
</dbReference>
<evidence type="ECO:0000313" key="15">
    <source>
        <dbReference type="Proteomes" id="UP001078742"/>
    </source>
</evidence>
<dbReference type="InterPro" id="IPR023996">
    <property type="entry name" value="TonB-dep_OMP_SusC/RagA"/>
</dbReference>
<dbReference type="Pfam" id="PF07715">
    <property type="entry name" value="Plug"/>
    <property type="match status" value="1"/>
</dbReference>
<organism evidence="14 15">
    <name type="scientific">Bacteroides fragilis</name>
    <dbReference type="NCBI Taxonomy" id="817"/>
    <lineage>
        <taxon>Bacteria</taxon>
        <taxon>Pseudomonadati</taxon>
        <taxon>Bacteroidota</taxon>
        <taxon>Bacteroidia</taxon>
        <taxon>Bacteroidales</taxon>
        <taxon>Bacteroidaceae</taxon>
        <taxon>Bacteroides</taxon>
    </lineage>
</organism>
<dbReference type="EMBL" id="JAPUAV010000003">
    <property type="protein sequence ID" value="MCZ2570790.1"/>
    <property type="molecule type" value="Genomic_DNA"/>
</dbReference>
<evidence type="ECO:0000256" key="7">
    <source>
        <dbReference type="ARBA" id="ARBA00023065"/>
    </source>
</evidence>
<dbReference type="Gene3D" id="2.170.130.10">
    <property type="entry name" value="TonB-dependent receptor, plug domain"/>
    <property type="match status" value="1"/>
</dbReference>
<dbReference type="GO" id="GO:0009279">
    <property type="term" value="C:cell outer membrane"/>
    <property type="evidence" value="ECO:0007669"/>
    <property type="project" value="UniProtKB-SubCell"/>
</dbReference>
<feature type="signal peptide" evidence="12">
    <location>
        <begin position="1"/>
        <end position="21"/>
    </location>
</feature>
<dbReference type="GO" id="GO:0006826">
    <property type="term" value="P:iron ion transport"/>
    <property type="evidence" value="ECO:0007669"/>
    <property type="project" value="UniProtKB-KW"/>
</dbReference>
<keyword evidence="10 11" id="KW-0998">Cell outer membrane</keyword>
<evidence type="ECO:0000256" key="6">
    <source>
        <dbReference type="ARBA" id="ARBA00023004"/>
    </source>
</evidence>
<keyword evidence="5 11" id="KW-0812">Transmembrane</keyword>
<keyword evidence="7" id="KW-0406">Ion transport</keyword>
<dbReference type="InterPro" id="IPR008969">
    <property type="entry name" value="CarboxyPept-like_regulatory"/>
</dbReference>
<dbReference type="InterPro" id="IPR036942">
    <property type="entry name" value="Beta-barrel_TonB_sf"/>
</dbReference>
<dbReference type="Pfam" id="PF13715">
    <property type="entry name" value="CarbopepD_reg_2"/>
    <property type="match status" value="1"/>
</dbReference>
<keyword evidence="8" id="KW-0798">TonB box</keyword>
<keyword evidence="6" id="KW-0408">Iron</keyword>
<dbReference type="NCBIfam" id="TIGR04056">
    <property type="entry name" value="OMP_RagA_SusC"/>
    <property type="match status" value="1"/>
</dbReference>
<evidence type="ECO:0000256" key="9">
    <source>
        <dbReference type="ARBA" id="ARBA00023136"/>
    </source>
</evidence>
<evidence type="ECO:0000256" key="5">
    <source>
        <dbReference type="ARBA" id="ARBA00022692"/>
    </source>
</evidence>
<dbReference type="AlphaFoldDB" id="A0A9Q4INM5"/>
<evidence type="ECO:0000256" key="8">
    <source>
        <dbReference type="ARBA" id="ARBA00023077"/>
    </source>
</evidence>
<keyword evidence="9 11" id="KW-0472">Membrane</keyword>
<dbReference type="Gene3D" id="2.40.170.20">
    <property type="entry name" value="TonB-dependent receptor, beta-barrel domain"/>
    <property type="match status" value="1"/>
</dbReference>
<evidence type="ECO:0000256" key="11">
    <source>
        <dbReference type="PROSITE-ProRule" id="PRU01360"/>
    </source>
</evidence>
<feature type="domain" description="TonB-dependent receptor plug" evidence="13">
    <location>
        <begin position="114"/>
        <end position="212"/>
    </location>
</feature>
<gene>
    <name evidence="14" type="ORF">O1420_05205</name>
</gene>
<reference evidence="14" key="1">
    <citation type="submission" date="2022-12" db="EMBL/GenBank/DDBJ databases">
        <title>Development of a Multilocus Sequence Typing Scheme for Bacteroides fragilis Based on Whole Genome Sequencing Data and Clinical Application.</title>
        <authorList>
            <person name="Nielsen F.D."/>
            <person name="Justesen U.S."/>
        </authorList>
    </citation>
    <scope>NUCLEOTIDE SEQUENCE</scope>
    <source>
        <strain evidence="14">BF_BC_VIB_DK_2012_57</strain>
    </source>
</reference>
<dbReference type="InterPro" id="IPR037066">
    <property type="entry name" value="Plug_dom_sf"/>
</dbReference>
<dbReference type="SUPFAM" id="SSF56935">
    <property type="entry name" value="Porins"/>
    <property type="match status" value="1"/>
</dbReference>
<feature type="chain" id="PRO_5040337117" evidence="12">
    <location>
        <begin position="22"/>
        <end position="1051"/>
    </location>
</feature>
<dbReference type="SUPFAM" id="SSF49464">
    <property type="entry name" value="Carboxypeptidase regulatory domain-like"/>
    <property type="match status" value="1"/>
</dbReference>
<dbReference type="Gene3D" id="2.60.40.1120">
    <property type="entry name" value="Carboxypeptidase-like, regulatory domain"/>
    <property type="match status" value="1"/>
</dbReference>
<evidence type="ECO:0000256" key="1">
    <source>
        <dbReference type="ARBA" id="ARBA00004571"/>
    </source>
</evidence>
<protein>
    <submittedName>
        <fullName evidence="14">SusC/RagA family TonB-linked outer membrane protein</fullName>
    </submittedName>
</protein>
<accession>A0A9Q4INM5</accession>
<dbReference type="RefSeq" id="WP_042987149.1">
    <property type="nucleotide sequence ID" value="NZ_JAIWXF010000018.1"/>
</dbReference>
<keyword evidence="3 11" id="KW-1134">Transmembrane beta strand</keyword>
<evidence type="ECO:0000256" key="2">
    <source>
        <dbReference type="ARBA" id="ARBA00022448"/>
    </source>
</evidence>
<evidence type="ECO:0000259" key="13">
    <source>
        <dbReference type="Pfam" id="PF07715"/>
    </source>
</evidence>